<dbReference type="Pfam" id="PF20148">
    <property type="entry name" value="DUF6531"/>
    <property type="match status" value="1"/>
</dbReference>
<dbReference type="SUPFAM" id="SSF69304">
    <property type="entry name" value="Tricorn protease N-terminal domain"/>
    <property type="match status" value="1"/>
</dbReference>
<dbReference type="Proteomes" id="UP000582643">
    <property type="component" value="Unassembled WGS sequence"/>
</dbReference>
<dbReference type="InterPro" id="IPR050708">
    <property type="entry name" value="T6SS_VgrG/RHS"/>
</dbReference>
<dbReference type="Gene3D" id="3.40.570.10">
    <property type="entry name" value="Extracellular Endonuclease, subunit A"/>
    <property type="match status" value="1"/>
</dbReference>
<feature type="domain" description="Type VII secretion system protein EssD-like" evidence="3">
    <location>
        <begin position="1441"/>
        <end position="1567"/>
    </location>
</feature>
<dbReference type="Pfam" id="PF25023">
    <property type="entry name" value="TEN_YD-shell"/>
    <property type="match status" value="1"/>
</dbReference>
<keyword evidence="8" id="KW-1185">Reference proteome</keyword>
<reference evidence="7 8" key="1">
    <citation type="submission" date="2020-08" db="EMBL/GenBank/DDBJ databases">
        <title>Genomic Encyclopedia of Type Strains, Phase III (KMG-III): the genomes of soil and plant-associated and newly described type strains.</title>
        <authorList>
            <person name="Whitman W."/>
        </authorList>
    </citation>
    <scope>NUCLEOTIDE SEQUENCE [LARGE SCALE GENOMIC DNA]</scope>
    <source>
        <strain evidence="7 8">SFB5A</strain>
    </source>
</reference>
<dbReference type="NCBIfam" id="TIGR01643">
    <property type="entry name" value="YD_repeat_2x"/>
    <property type="match status" value="9"/>
</dbReference>
<name>A0A7W7TZ87_9ACTN</name>
<evidence type="ECO:0000256" key="1">
    <source>
        <dbReference type="ARBA" id="ARBA00022737"/>
    </source>
</evidence>
<dbReference type="InterPro" id="IPR056823">
    <property type="entry name" value="TEN-like_YD-shell"/>
</dbReference>
<dbReference type="InterPro" id="IPR022385">
    <property type="entry name" value="Rhs_assc_core"/>
</dbReference>
<dbReference type="InterPro" id="IPR006530">
    <property type="entry name" value="YD"/>
</dbReference>
<dbReference type="EMBL" id="JACHJY010000002">
    <property type="protein sequence ID" value="MBB4980685.1"/>
    <property type="molecule type" value="Genomic_DNA"/>
</dbReference>
<dbReference type="RefSeq" id="WP_184930366.1">
    <property type="nucleotide sequence ID" value="NZ_JACHJY010000002.1"/>
</dbReference>
<evidence type="ECO:0000313" key="8">
    <source>
        <dbReference type="Proteomes" id="UP000582643"/>
    </source>
</evidence>
<dbReference type="InterPro" id="IPR057746">
    <property type="entry name" value="CpnT-like_N"/>
</dbReference>
<feature type="domain" description="Outer membrane channel protein CpnT-like N-terminal" evidence="6">
    <location>
        <begin position="18"/>
        <end position="132"/>
    </location>
</feature>
<sequence length="1596" mass="173439">MAVTVPDWADTLLDLIGVAWPNVDEDAYREMADALREFADDLEDDGQLANNHFERLLSSGEGEAIDALDEHWQKVKGKHFKDIAGAARTIAGGLDLAAGAVEGMKLAALVQLGYLASEAGIAISLIPVTFGLSSLIGAGAMRATQEVVKRLIKECVEEAVGYVVSALTEPAVAALEGMAADLVVQLGAMAIGLQDGVDLDQTKKAGTDGFKDGVQSGKEAMNLASAGSGSKGPGSGLKNLHIEHDEHDHASTQLNTVSVRIHGKTTGKLTKAKTAHGRTRGRDSIADAIDPVADKAMEALTKAAKSMGDHVGQTLPKVVKQISVDHKNTDDDLRDRFARQRKGDHDNDHGGKGNGSPRKDHDDVRTRPNSVSDAKDDPRANGVSLDKTVCKNDPVDVATGKMLLPQTDLTLPGVLPLVLRRTHVSTYRYGQWFGRSWASTLDERIEVDASGGGAIWAREDGAVLIYPRLPRPGDDRVMPLEGDRLPLAHGGVSGDETSYEIHDPHSGQVRVYTGSPYRSSTAYWLSAIEDRNGNRIAFSRRSDGAPTAVSHSGGYVLQIAADASRVTGLAVRGPGEPAAVVGYAYSPSGDLTRLTGPEGPAGPAMTFSYDGDSRITSWTDRNDTTFRYVYDAEGRVSGTVGPDGILSSRFAYDVHPDTGHRVTRYTDSTGATTTLVLDDRLQVVAETDPLGHTTRLTWDPYDRPLTRTDPLGHTTELTWDEAGNLVEVRLPDGSTATARYDERNLPLEVVAADGTPWRQTFDELGNCTSTEGPDGAVTRFTHDATGAVASVSDPLGATLRIRSDRAGLPLEITGTDGGVATVERDHRGRPLVITDPAGGREEFSWDHDDRLRHRVAADGTRESWSWDAEGNCLAYTDAAGGVWTTEYGPFDKPVARLAPDGARHELRYDTELRLLRVTNPLGQDWHYRYDAAGRLEAETDFDGRDLSYGYDAANRLTSRTTALGRTVAYTWDAMDRLTARNADGAVTHYAYDRSGALVEARTATSTLTVERDALGRPLAETVDGRTLRHAYDTAGRRVMRITPTGAISRLLYDAAGDRVALVTGGHALTFTHDPLGRELTRSWGAPGSATTLTTDWDRIGRPVGQTLTAPGSPDPVRARDYAYRADGYPVTLGETTGNRTRRDKRITLDPVGRPLSVEAPDWVERYAYDAAGNQTSAEWPEAAGHTEARGPRAYEGAHLVSAGAVHYEHDAAGRVVLRRRTRLSRKPDAWRYAYDAEDRLVSCTTPDGTLWTYAYDPLGRRSAKHRMAADGTTVVETIRFTWDGPLLVEQYDETAGTILTWEYEGHRPLVQYERRPLDDDEVDARFFAVVTDLVGTPTELVSAEGDTAWRSRSTTWGTTGWNTAATAYIPLRFPGQYADPETGLHSSYFRHYDPDTARFTSPDPLGLAPAPNPSTYVVNPWVWTDPLGLAPKRCQMDAYDWDGSIRYGRLDHLGRPTGVYACLRPEIIDAKKGTEAGKLKPPGWRGDGTAFNEARGHLLADRLGGAGKGRLAWHNLVTQTQTPTNSPDQRDQVEQVIFDQVTKNKEVVQYHIKPIYAGSNPIPIRLEFTAFGNKGFSFTHSIENPAAGVRTAVPGL</sequence>
<proteinExistence type="predicted"/>
<keyword evidence="1" id="KW-0677">Repeat</keyword>
<evidence type="ECO:0000313" key="7">
    <source>
        <dbReference type="EMBL" id="MBB4980685.1"/>
    </source>
</evidence>
<evidence type="ECO:0000259" key="4">
    <source>
        <dbReference type="Pfam" id="PF20148"/>
    </source>
</evidence>
<organism evidence="7 8">
    <name type="scientific">Streptomyces nymphaeiformis</name>
    <dbReference type="NCBI Taxonomy" id="2663842"/>
    <lineage>
        <taxon>Bacteria</taxon>
        <taxon>Bacillati</taxon>
        <taxon>Actinomycetota</taxon>
        <taxon>Actinomycetes</taxon>
        <taxon>Kitasatosporales</taxon>
        <taxon>Streptomycetaceae</taxon>
        <taxon>Streptomyces</taxon>
    </lineage>
</organism>
<dbReference type="Gene3D" id="2.180.10.10">
    <property type="entry name" value="RHS repeat-associated core"/>
    <property type="match status" value="3"/>
</dbReference>
<dbReference type="InterPro" id="IPR044929">
    <property type="entry name" value="DNA/RNA_non-sp_Endonuclease_sf"/>
</dbReference>
<feature type="compositionally biased region" description="Basic and acidic residues" evidence="2">
    <location>
        <begin position="339"/>
        <end position="366"/>
    </location>
</feature>
<dbReference type="PANTHER" id="PTHR32305">
    <property type="match status" value="1"/>
</dbReference>
<feature type="domain" description="Teneurin-like YD-shell" evidence="5">
    <location>
        <begin position="1164"/>
        <end position="1403"/>
    </location>
</feature>
<dbReference type="Pfam" id="PF25547">
    <property type="entry name" value="WXG100_2"/>
    <property type="match status" value="1"/>
</dbReference>
<dbReference type="Pfam" id="PF05593">
    <property type="entry name" value="RHS_repeat"/>
    <property type="match status" value="7"/>
</dbReference>
<evidence type="ECO:0000256" key="2">
    <source>
        <dbReference type="SAM" id="MobiDB-lite"/>
    </source>
</evidence>
<dbReference type="InterPro" id="IPR045351">
    <property type="entry name" value="DUF6531"/>
</dbReference>
<evidence type="ECO:0000259" key="5">
    <source>
        <dbReference type="Pfam" id="PF25023"/>
    </source>
</evidence>
<dbReference type="PANTHER" id="PTHR32305:SF15">
    <property type="entry name" value="PROTEIN RHSA-RELATED"/>
    <property type="match status" value="1"/>
</dbReference>
<dbReference type="InterPro" id="IPR031325">
    <property type="entry name" value="RHS_repeat"/>
</dbReference>
<accession>A0A7W7TZ87</accession>
<evidence type="ECO:0000259" key="6">
    <source>
        <dbReference type="Pfam" id="PF25547"/>
    </source>
</evidence>
<dbReference type="Pfam" id="PF13930">
    <property type="entry name" value="Endonuclea_NS_2"/>
    <property type="match status" value="1"/>
</dbReference>
<comment type="caution">
    <text evidence="7">The sequence shown here is derived from an EMBL/GenBank/DDBJ whole genome shotgun (WGS) entry which is preliminary data.</text>
</comment>
<dbReference type="NCBIfam" id="TIGR03696">
    <property type="entry name" value="Rhs_assc_core"/>
    <property type="match status" value="1"/>
</dbReference>
<protein>
    <submittedName>
        <fullName evidence="7">RHS repeat-associated protein</fullName>
    </submittedName>
</protein>
<feature type="region of interest" description="Disordered" evidence="2">
    <location>
        <begin position="339"/>
        <end position="387"/>
    </location>
</feature>
<feature type="domain" description="DUF6531" evidence="4">
    <location>
        <begin position="393"/>
        <end position="466"/>
    </location>
</feature>
<evidence type="ECO:0000259" key="3">
    <source>
        <dbReference type="Pfam" id="PF13930"/>
    </source>
</evidence>
<gene>
    <name evidence="7" type="ORF">GGE06_001593</name>
</gene>
<dbReference type="InterPro" id="IPR044927">
    <property type="entry name" value="Endonuclea_NS_2"/>
</dbReference>